<keyword evidence="2" id="KW-1185">Reference proteome</keyword>
<protein>
    <submittedName>
        <fullName evidence="1">Uncharacterized protein</fullName>
    </submittedName>
</protein>
<evidence type="ECO:0000313" key="1">
    <source>
        <dbReference type="EMBL" id="MPC73433.1"/>
    </source>
</evidence>
<gene>
    <name evidence="1" type="ORF">E2C01_067762</name>
</gene>
<accession>A0A5B7HTR7</accession>
<dbReference type="AlphaFoldDB" id="A0A5B7HTR7"/>
<dbReference type="EMBL" id="VSRR010036785">
    <property type="protein sequence ID" value="MPC73433.1"/>
    <property type="molecule type" value="Genomic_DNA"/>
</dbReference>
<dbReference type="Proteomes" id="UP000324222">
    <property type="component" value="Unassembled WGS sequence"/>
</dbReference>
<comment type="caution">
    <text evidence="1">The sequence shown here is derived from an EMBL/GenBank/DDBJ whole genome shotgun (WGS) entry which is preliminary data.</text>
</comment>
<proteinExistence type="predicted"/>
<reference evidence="1 2" key="1">
    <citation type="submission" date="2019-05" db="EMBL/GenBank/DDBJ databases">
        <title>Another draft genome of Portunus trituberculatus and its Hox gene families provides insights of decapod evolution.</title>
        <authorList>
            <person name="Jeong J.-H."/>
            <person name="Song I."/>
            <person name="Kim S."/>
            <person name="Choi T."/>
            <person name="Kim D."/>
            <person name="Ryu S."/>
            <person name="Kim W."/>
        </authorList>
    </citation>
    <scope>NUCLEOTIDE SEQUENCE [LARGE SCALE GENOMIC DNA]</scope>
    <source>
        <tissue evidence="1">Muscle</tissue>
    </source>
</reference>
<evidence type="ECO:0000313" key="2">
    <source>
        <dbReference type="Proteomes" id="UP000324222"/>
    </source>
</evidence>
<sequence length="166" mass="18345">MRTNFRRRSSPPRAMLIGPSMRPHSELLPGRILPRAHLWWSMGPAFYHHGCKVLCRSCSKTTLHCSCQGLLWDRVCSPHSSHRSGARIKEENAPCSDSAEPAVGQTVDGRGPFRLLGPKQSSGPGVVAGGPGLGTGSIRSTGYPRYLSLYKYLERMVERLLSFRTL</sequence>
<organism evidence="1 2">
    <name type="scientific">Portunus trituberculatus</name>
    <name type="common">Swimming crab</name>
    <name type="synonym">Neptunus trituberculatus</name>
    <dbReference type="NCBI Taxonomy" id="210409"/>
    <lineage>
        <taxon>Eukaryota</taxon>
        <taxon>Metazoa</taxon>
        <taxon>Ecdysozoa</taxon>
        <taxon>Arthropoda</taxon>
        <taxon>Crustacea</taxon>
        <taxon>Multicrustacea</taxon>
        <taxon>Malacostraca</taxon>
        <taxon>Eumalacostraca</taxon>
        <taxon>Eucarida</taxon>
        <taxon>Decapoda</taxon>
        <taxon>Pleocyemata</taxon>
        <taxon>Brachyura</taxon>
        <taxon>Eubrachyura</taxon>
        <taxon>Portunoidea</taxon>
        <taxon>Portunidae</taxon>
        <taxon>Portuninae</taxon>
        <taxon>Portunus</taxon>
    </lineage>
</organism>
<name>A0A5B7HTR7_PORTR</name>